<dbReference type="InterPro" id="IPR006665">
    <property type="entry name" value="OmpA-like"/>
</dbReference>
<dbReference type="RefSeq" id="WP_345340493.1">
    <property type="nucleotide sequence ID" value="NZ_BAABLI010000015.1"/>
</dbReference>
<organism evidence="7 8">
    <name type="scientific">Corallincola platygyrae</name>
    <dbReference type="NCBI Taxonomy" id="1193278"/>
    <lineage>
        <taxon>Bacteria</taxon>
        <taxon>Pseudomonadati</taxon>
        <taxon>Pseudomonadota</taxon>
        <taxon>Gammaproteobacteria</taxon>
        <taxon>Alteromonadales</taxon>
        <taxon>Psychromonadaceae</taxon>
        <taxon>Corallincola</taxon>
    </lineage>
</organism>
<sequence length="295" mass="32910">MKYLKPIIVSLILSTSHTVHAAPELNFDLSNSAVLFDERTEIHTKVDLIAGKLEEVFDKDNNSEGIRPAELRTEVGVAQWQVFDFGKQQSALSLSSTYIDYVQQQKDMILFECHGEACGAVEAWELFLNANELGKTESQHYILTLKQGAVHSEITAAYFNDVGQYPRLLSVKVISQSESVGTSPQISNIYFEEGKSSLGFPQKKLLKELTHHIKKNKESKFLLVGHTSVSGSLESNQTLSEKRAKTVANYLVDQGIEQHRLKHVGIGELAPTSNSTNPIESQQDRKVAVFEVTEF</sequence>
<evidence type="ECO:0000313" key="7">
    <source>
        <dbReference type="EMBL" id="MFD2097332.1"/>
    </source>
</evidence>
<comment type="subcellular location">
    <subcellularLocation>
        <location evidence="1">Cell outer membrane</location>
    </subcellularLocation>
</comment>
<name>A0ABW4XPV5_9GAMM</name>
<dbReference type="EMBL" id="JBHUHT010000017">
    <property type="protein sequence ID" value="MFD2097332.1"/>
    <property type="molecule type" value="Genomic_DNA"/>
</dbReference>
<dbReference type="InterPro" id="IPR050330">
    <property type="entry name" value="Bact_OuterMem_StrucFunc"/>
</dbReference>
<keyword evidence="3" id="KW-0998">Cell outer membrane</keyword>
<feature type="domain" description="OmpA-like" evidence="6">
    <location>
        <begin position="178"/>
        <end position="295"/>
    </location>
</feature>
<comment type="caution">
    <text evidence="7">The sequence shown here is derived from an EMBL/GenBank/DDBJ whole genome shotgun (WGS) entry which is preliminary data.</text>
</comment>
<dbReference type="CDD" id="cd07185">
    <property type="entry name" value="OmpA_C-like"/>
    <property type="match status" value="1"/>
</dbReference>
<protein>
    <submittedName>
        <fullName evidence="7">OmpA family protein</fullName>
    </submittedName>
</protein>
<evidence type="ECO:0000256" key="3">
    <source>
        <dbReference type="ARBA" id="ARBA00023237"/>
    </source>
</evidence>
<gene>
    <name evidence="7" type="ORF">ACFSJ3_15145</name>
</gene>
<feature type="signal peptide" evidence="5">
    <location>
        <begin position="1"/>
        <end position="21"/>
    </location>
</feature>
<evidence type="ECO:0000259" key="6">
    <source>
        <dbReference type="PROSITE" id="PS51123"/>
    </source>
</evidence>
<dbReference type="InterPro" id="IPR006664">
    <property type="entry name" value="OMP_bac"/>
</dbReference>
<keyword evidence="8" id="KW-1185">Reference proteome</keyword>
<evidence type="ECO:0000256" key="4">
    <source>
        <dbReference type="PROSITE-ProRule" id="PRU00473"/>
    </source>
</evidence>
<evidence type="ECO:0000313" key="8">
    <source>
        <dbReference type="Proteomes" id="UP001597380"/>
    </source>
</evidence>
<dbReference type="Proteomes" id="UP001597380">
    <property type="component" value="Unassembled WGS sequence"/>
</dbReference>
<dbReference type="PROSITE" id="PS51123">
    <property type="entry name" value="OMPA_2"/>
    <property type="match status" value="1"/>
</dbReference>
<dbReference type="PANTHER" id="PTHR30329:SF21">
    <property type="entry name" value="LIPOPROTEIN YIAD-RELATED"/>
    <property type="match status" value="1"/>
</dbReference>
<dbReference type="Gene3D" id="3.30.1330.60">
    <property type="entry name" value="OmpA-like domain"/>
    <property type="match status" value="1"/>
</dbReference>
<dbReference type="Pfam" id="PF00691">
    <property type="entry name" value="OmpA"/>
    <property type="match status" value="1"/>
</dbReference>
<dbReference type="PRINTS" id="PR01021">
    <property type="entry name" value="OMPADOMAIN"/>
</dbReference>
<dbReference type="SUPFAM" id="SSF103088">
    <property type="entry name" value="OmpA-like"/>
    <property type="match status" value="1"/>
</dbReference>
<proteinExistence type="predicted"/>
<dbReference type="PANTHER" id="PTHR30329">
    <property type="entry name" value="STATOR ELEMENT OF FLAGELLAR MOTOR COMPLEX"/>
    <property type="match status" value="1"/>
</dbReference>
<evidence type="ECO:0000256" key="1">
    <source>
        <dbReference type="ARBA" id="ARBA00004442"/>
    </source>
</evidence>
<keyword evidence="5" id="KW-0732">Signal</keyword>
<evidence type="ECO:0000256" key="2">
    <source>
        <dbReference type="ARBA" id="ARBA00023136"/>
    </source>
</evidence>
<evidence type="ECO:0000256" key="5">
    <source>
        <dbReference type="SAM" id="SignalP"/>
    </source>
</evidence>
<reference evidence="8" key="1">
    <citation type="journal article" date="2019" name="Int. J. Syst. Evol. Microbiol.">
        <title>The Global Catalogue of Microorganisms (GCM) 10K type strain sequencing project: providing services to taxonomists for standard genome sequencing and annotation.</title>
        <authorList>
            <consortium name="The Broad Institute Genomics Platform"/>
            <consortium name="The Broad Institute Genome Sequencing Center for Infectious Disease"/>
            <person name="Wu L."/>
            <person name="Ma J."/>
        </authorList>
    </citation>
    <scope>NUCLEOTIDE SEQUENCE [LARGE SCALE GENOMIC DNA]</scope>
    <source>
        <strain evidence="8">CGMCC 1.10992</strain>
    </source>
</reference>
<dbReference type="InterPro" id="IPR036737">
    <property type="entry name" value="OmpA-like_sf"/>
</dbReference>
<accession>A0ABW4XPV5</accession>
<keyword evidence="2 4" id="KW-0472">Membrane</keyword>
<feature type="chain" id="PRO_5045064687" evidence="5">
    <location>
        <begin position="22"/>
        <end position="295"/>
    </location>
</feature>